<dbReference type="Pfam" id="PF22879">
    <property type="entry name" value="AIPR_N"/>
    <property type="match status" value="1"/>
</dbReference>
<organism evidence="3 4">
    <name type="scientific">Candidatus Methanoperedens nitratireducens</name>
    <dbReference type="NCBI Taxonomy" id="1392998"/>
    <lineage>
        <taxon>Archaea</taxon>
        <taxon>Methanobacteriati</taxon>
        <taxon>Methanobacteriota</taxon>
        <taxon>Stenosarchaea group</taxon>
        <taxon>Methanomicrobia</taxon>
        <taxon>Methanosarcinales</taxon>
        <taxon>ANME-2 cluster</taxon>
        <taxon>Candidatus Methanoperedentaceae</taxon>
        <taxon>Candidatus Methanoperedens</taxon>
    </lineage>
</organism>
<feature type="domain" description="Abortive phage infection protein C-terminal" evidence="1">
    <location>
        <begin position="240"/>
        <end position="555"/>
    </location>
</feature>
<name>A0A284VM85_9EURY</name>
<proteinExistence type="predicted"/>
<dbReference type="OrthoDB" id="7920at2157"/>
<keyword evidence="4" id="KW-1185">Reference proteome</keyword>
<dbReference type="RefSeq" id="WP_096204730.1">
    <property type="nucleotide sequence ID" value="NZ_FZMP01000090.1"/>
</dbReference>
<dbReference type="InterPro" id="IPR055101">
    <property type="entry name" value="AIPR_N"/>
</dbReference>
<dbReference type="AlphaFoldDB" id="A0A284VM85"/>
<evidence type="ECO:0000259" key="1">
    <source>
        <dbReference type="Pfam" id="PF10592"/>
    </source>
</evidence>
<evidence type="ECO:0000313" key="3">
    <source>
        <dbReference type="EMBL" id="SNQ60391.1"/>
    </source>
</evidence>
<feature type="domain" description="Abortive infection phage resistance protein N-terminal" evidence="2">
    <location>
        <begin position="35"/>
        <end position="181"/>
    </location>
</feature>
<dbReference type="Proteomes" id="UP000218615">
    <property type="component" value="Unassembled WGS sequence"/>
</dbReference>
<sequence length="685" mass="78889">MDIDTGLDEFAKKFQQDVISQSQVEDDESFREDQFTEIMMEYLTGADEIDNPIVCYYYNKPRGIKVNGYTVSENEECLDLFISIYYGEVPPTRVPKSDVDAAFKRVYNFLRKAFGNYRLDLEEASPVFDLANRIHELKDALINIRLFLLTDGIVKVESIDDISENNLSISHHVWDIQRLFRLYSSGKKREAIEVDFENKFGGCIPCLPMTESNPDYVTYLAIIPGKTLVELYGKYGPRLLERNVRSFLQVRGNVNKGIRKTIIDEPHMFLAYNNGLSATAEKVEIISSNGIYGIKWARDFQIVNGGQTTASIYHAYRKDKADVSNIYVQVKLTVLKDASRIDTFVPKISLYANSQNKVNAADFSANNPFHIKLEELSRTVWAPAPPGMQLQTRWYYERARGQYLDEKGGEGTLARKKAFEAINPTRQKFTKTDLAKFENTWNQLPHVVSRGAEKNFIEFMALLQERGEFQPDRKYYEHLVAKAILFRQAEKLVQKQQYGGYRANIVTYALALISHKTSQRIDLDRIWKEQSISPVLMDTIIEASEIVHRHITNPPGGRNITEWCKKEQCWEDLFALNLKLPDELEKELISIDGRERTEIDRGIDSSDDEDRKKISEVMKVPADTWFRIARWAKETGNLQPWQRSLSFSLGNLAKRGRETSRKQAVQALRILEEAHRLGFEIGSKM</sequence>
<protein>
    <submittedName>
        <fullName evidence="3">AIPR protein</fullName>
    </submittedName>
</protein>
<dbReference type="EMBL" id="FZMP01000090">
    <property type="protein sequence ID" value="SNQ60391.1"/>
    <property type="molecule type" value="Genomic_DNA"/>
</dbReference>
<evidence type="ECO:0000259" key="2">
    <source>
        <dbReference type="Pfam" id="PF22879"/>
    </source>
</evidence>
<reference evidence="4" key="1">
    <citation type="submission" date="2017-06" db="EMBL/GenBank/DDBJ databases">
        <authorList>
            <person name="Cremers G."/>
        </authorList>
    </citation>
    <scope>NUCLEOTIDE SEQUENCE [LARGE SCALE GENOMIC DNA]</scope>
</reference>
<dbReference type="InterPro" id="IPR018891">
    <property type="entry name" value="AIPR_C"/>
</dbReference>
<accession>A0A284VM85</accession>
<evidence type="ECO:0000313" key="4">
    <source>
        <dbReference type="Proteomes" id="UP000218615"/>
    </source>
</evidence>
<gene>
    <name evidence="3" type="ORF">MNV_180023</name>
</gene>
<dbReference type="Pfam" id="PF10592">
    <property type="entry name" value="AIPR"/>
    <property type="match status" value="1"/>
</dbReference>